<dbReference type="OrthoDB" id="9784896at2"/>
<sequence>MNRRQFLLNGSMAATATLAAPTLFAQDAPPEPFRRIGPNPEDKNKILAFFQFSCPACRASHEMLHRWGATVPSPMTFEFVPVIYPDMSVIASARAWLAASLLDAASLRAFETAAYKALQSGGLDPVKPATWSVVARDAGIPHAAYAAAWAKITKDSLEPLAHIFFRNQVQATPSITIGGQYLVTPDNANGHEGIFIQLLNGITSAVIEGRKL</sequence>
<dbReference type="EMBL" id="CR555307">
    <property type="protein sequence ID" value="CAI10367.1"/>
    <property type="molecule type" value="Genomic_DNA"/>
</dbReference>
<gene>
    <name evidence="3" type="primary">dsbA</name>
    <name evidence="3" type="ORF">p1B165</name>
</gene>
<feature type="chain" id="PRO_5004260607" evidence="2">
    <location>
        <begin position="26"/>
        <end position="212"/>
    </location>
</feature>
<keyword evidence="1 2" id="KW-0732">Signal</keyword>
<dbReference type="PANTHER" id="PTHR35891:SF3">
    <property type="entry name" value="THIOL:DISULFIDE INTERCHANGE PROTEIN DSBL"/>
    <property type="match status" value="1"/>
</dbReference>
<keyword evidence="3" id="KW-0614">Plasmid</keyword>
<name>Q5NX47_AROAE</name>
<organism evidence="3 4">
    <name type="scientific">Aromatoleum aromaticum (strain DSM 19018 / LMG 30748 / EbN1)</name>
    <name type="common">Azoarcus sp. (strain EbN1)</name>
    <dbReference type="NCBI Taxonomy" id="76114"/>
    <lineage>
        <taxon>Bacteria</taxon>
        <taxon>Pseudomonadati</taxon>
        <taxon>Pseudomonadota</taxon>
        <taxon>Betaproteobacteria</taxon>
        <taxon>Rhodocyclales</taxon>
        <taxon>Rhodocyclaceae</taxon>
        <taxon>Aromatoleum</taxon>
    </lineage>
</organism>
<dbReference type="PANTHER" id="PTHR35891">
    <property type="entry name" value="THIOL:DISULFIDE INTERCHANGE PROTEIN DSBA"/>
    <property type="match status" value="1"/>
</dbReference>
<keyword evidence="4" id="KW-1185">Reference proteome</keyword>
<dbReference type="KEGG" id="eba:p1B165"/>
<evidence type="ECO:0000313" key="4">
    <source>
        <dbReference type="Proteomes" id="UP000006552"/>
    </source>
</evidence>
<reference evidence="3 4" key="1">
    <citation type="journal article" date="2005" name="Arch. Microbiol.">
        <title>The genome sequence of an anaerobic aromatic-degrading denitrifying bacterium, strain EbN1.</title>
        <authorList>
            <person name="Rabus R."/>
            <person name="Kube M."/>
            <person name="Heider J."/>
            <person name="Beck A."/>
            <person name="Heitmann K."/>
            <person name="Widdel F."/>
            <person name="Reinhardt R."/>
        </authorList>
    </citation>
    <scope>NUCLEOTIDE SEQUENCE [LARGE SCALE GENOMIC DNA]</scope>
    <source>
        <strain evidence="3 4">EbN1</strain>
        <plasmid evidence="4">Plasmid pAzo1</plasmid>
    </source>
</reference>
<dbReference type="Proteomes" id="UP000006552">
    <property type="component" value="Plasmid 1"/>
</dbReference>
<dbReference type="RefSeq" id="WP_011254810.1">
    <property type="nucleotide sequence ID" value="NC_006823.1"/>
</dbReference>
<dbReference type="AlphaFoldDB" id="Q5NX47"/>
<dbReference type="SUPFAM" id="SSF52833">
    <property type="entry name" value="Thioredoxin-like"/>
    <property type="match status" value="1"/>
</dbReference>
<evidence type="ECO:0000256" key="2">
    <source>
        <dbReference type="SAM" id="SignalP"/>
    </source>
</evidence>
<dbReference type="CDD" id="cd03019">
    <property type="entry name" value="DsbA_DsbA"/>
    <property type="match status" value="1"/>
</dbReference>
<accession>Q5NX47</accession>
<dbReference type="InterPro" id="IPR023205">
    <property type="entry name" value="DsbA/DsbL"/>
</dbReference>
<dbReference type="InterPro" id="IPR050824">
    <property type="entry name" value="Thiol_disulfide_DsbA"/>
</dbReference>
<protein>
    <submittedName>
        <fullName evidence="3">Periplasmic disulfide oxidoreductase,DsbA type</fullName>
    </submittedName>
</protein>
<dbReference type="HOGENOM" id="CLU_1508929_0_0_4"/>
<feature type="signal peptide" evidence="2">
    <location>
        <begin position="1"/>
        <end position="25"/>
    </location>
</feature>
<geneLocation type="plasmid" evidence="4">
    <name>pAzo1</name>
</geneLocation>
<evidence type="ECO:0000313" key="3">
    <source>
        <dbReference type="EMBL" id="CAI10367.1"/>
    </source>
</evidence>
<dbReference type="InterPro" id="IPR036249">
    <property type="entry name" value="Thioredoxin-like_sf"/>
</dbReference>
<dbReference type="Gene3D" id="3.40.30.10">
    <property type="entry name" value="Glutaredoxin"/>
    <property type="match status" value="1"/>
</dbReference>
<evidence type="ECO:0000256" key="1">
    <source>
        <dbReference type="ARBA" id="ARBA00022729"/>
    </source>
</evidence>
<proteinExistence type="predicted"/>